<dbReference type="HOGENOM" id="CLU_342162_0_0_4"/>
<dbReference type="Gene3D" id="3.30.870.10">
    <property type="entry name" value="Endonuclease Chain A"/>
    <property type="match status" value="1"/>
</dbReference>
<evidence type="ECO:0008006" key="3">
    <source>
        <dbReference type="Google" id="ProtNLM"/>
    </source>
</evidence>
<dbReference type="RefSeq" id="WP_011798397.1">
    <property type="nucleotide sequence ID" value="NC_008759.1"/>
</dbReference>
<reference evidence="2" key="1">
    <citation type="journal article" date="2009" name="Environ. Microbiol.">
        <title>The genome of Polaromonas naphthalenivorans strain CJ2, isolated from coal tar-contaminated sediment, reveals physiological and metabolic versatility and evolution through extensive horizontal gene transfer.</title>
        <authorList>
            <person name="Yagi J.M."/>
            <person name="Sims D."/>
            <person name="Brettin T."/>
            <person name="Bruce D."/>
            <person name="Madsen E.L."/>
        </authorList>
    </citation>
    <scope>NUCLEOTIDE SEQUENCE [LARGE SCALE GENOMIC DNA]</scope>
    <source>
        <strain evidence="2">CJ2</strain>
        <plasmid evidence="2">Plasmid pPNAP03</plasmid>
    </source>
</reference>
<evidence type="ECO:0000313" key="2">
    <source>
        <dbReference type="Proteomes" id="UP000000644"/>
    </source>
</evidence>
<dbReference type="EMBL" id="CP000532">
    <property type="protein sequence ID" value="ABM40026.1"/>
    <property type="molecule type" value="Genomic_DNA"/>
</dbReference>
<dbReference type="CDD" id="cd09176">
    <property type="entry name" value="PLDc_unchar6"/>
    <property type="match status" value="1"/>
</dbReference>
<sequence length="844" mass="91765">MRLFDAFEGAGYHSSVCTTFEIDFAAYESVALPRLRGKGCNNNVLVADSRMLSHAIDSRKLPRLAGSKYSVVGIAPTGVFHPKLLLQIGYGQGRLLVASANMTSSGLAGNLEVVGQVVLSNPAGPEAGLLRAAFDYVLALLPQGMTAAREQLNWALLRAPWLQAATPTDVIVDEKGYVDTRLLAHNRSASIGSRFVEAVGTTPIRRLVVISPYWDETLAALKGLNEALKPTEIALLLQPEIGLFPKDALGCAMPVQIFPIGPAAGVGKASRFVHAKVLIAQSDDADHVLYGSTNCTVAALGSDKFAGSNHEVALYRRLKPGEALELLGLNAILTSEKLIAIETLPEFQKGESIPLDECQRRGSGYFELAGDILRWQKPSWLAGAQHKLEFLDTRGAVLLAELTPLKDDGLTATFVLNLSVLPTFARMVNEDDERFSASVVTSLDELRRSQMTEKAKKAQTPLDELDDLETLEDLRLLDIFGELLKAETGKAAPIPGISRSPTGQETNSSEGARMLSYDEFLAHRVVPSEVGALRESSLSANLIDSLRAMLNRVLGIGVPSERRFVEQPEPDAKQIHALFNRGDQTRNRKNVVEFGGESGQNPTMLNVTVPSDRREKVKKRQEAFKQTQGMVVNWVNKLLMEQGKLAPKVGVSNQALLQLRTLLQAILLTGSSSENLLAQQGISSRRSSALLPCRGENSWPLLAGRLLLEMFRVKSVASPPLFSFPSPDRNAKTPSVDVAEFLFICQWVTQAACSAVDSQGTPVKPLRGMTELRGDLYRAVRDYLGDATQAQLRNQVWDGLDRRYAEHLGVNAQSVRAEHALTEKALASATASQKSPATAWSAQI</sequence>
<name>A1VWJ8_POLNA</name>
<dbReference type="InterPro" id="IPR059166">
    <property type="entry name" value="PLD-like_cat"/>
</dbReference>
<protein>
    <recommendedName>
        <fullName evidence="3">PLD phosphodiesterase domain-containing protein</fullName>
    </recommendedName>
</protein>
<dbReference type="Proteomes" id="UP000000644">
    <property type="component" value="Plasmid pPNAP03"/>
</dbReference>
<dbReference type="KEGG" id="pna:Pnap_4965"/>
<proteinExistence type="predicted"/>
<geneLocation type="plasmid" evidence="1 2">
    <name>pPNAP03</name>
</geneLocation>
<keyword evidence="1" id="KW-0614">Plasmid</keyword>
<dbReference type="AlphaFoldDB" id="A1VWJ8"/>
<gene>
    <name evidence="1" type="ordered locus">Pnap_4965</name>
</gene>
<dbReference type="OrthoDB" id="8911725at2"/>
<organism evidence="1 2">
    <name type="scientific">Polaromonas naphthalenivorans (strain CJ2)</name>
    <dbReference type="NCBI Taxonomy" id="365044"/>
    <lineage>
        <taxon>Bacteria</taxon>
        <taxon>Pseudomonadati</taxon>
        <taxon>Pseudomonadota</taxon>
        <taxon>Betaproteobacteria</taxon>
        <taxon>Burkholderiales</taxon>
        <taxon>Comamonadaceae</taxon>
        <taxon>Polaromonas</taxon>
    </lineage>
</organism>
<evidence type="ECO:0000313" key="1">
    <source>
        <dbReference type="EMBL" id="ABM40026.1"/>
    </source>
</evidence>
<keyword evidence="2" id="KW-1185">Reference proteome</keyword>
<accession>A1VWJ8</accession>